<reference evidence="20 21" key="1">
    <citation type="submission" date="2023-10" db="EMBL/GenBank/DDBJ databases">
        <authorList>
            <person name="Maclean D."/>
            <person name="Macfadyen A."/>
        </authorList>
    </citation>
    <scope>NUCLEOTIDE SEQUENCE [LARGE SCALE GENOMIC DNA]</scope>
</reference>
<keyword evidence="11" id="KW-0256">Endoplasmic reticulum</keyword>
<evidence type="ECO:0000256" key="13">
    <source>
        <dbReference type="ARBA" id="ARBA00022989"/>
    </source>
</evidence>
<evidence type="ECO:0000256" key="16">
    <source>
        <dbReference type="ARBA" id="ARBA00033238"/>
    </source>
</evidence>
<feature type="transmembrane region" description="Helical" evidence="19">
    <location>
        <begin position="236"/>
        <end position="254"/>
    </location>
</feature>
<feature type="transmembrane region" description="Helical" evidence="19">
    <location>
        <begin position="137"/>
        <end position="156"/>
    </location>
</feature>
<evidence type="ECO:0000256" key="11">
    <source>
        <dbReference type="ARBA" id="ARBA00022824"/>
    </source>
</evidence>
<evidence type="ECO:0000256" key="19">
    <source>
        <dbReference type="SAM" id="Phobius"/>
    </source>
</evidence>
<comment type="catalytic activity">
    <reaction evidence="18">
        <text>a di-trans,poly-cis-dolichyl phosphate + UDP-N-acetyl-alpha-D-glucosamine = an N-acetyl-alpha-D-glucosaminyl-diphospho-di-trans,poly-cis-dolichol + UMP</text>
        <dbReference type="Rhea" id="RHEA:13289"/>
        <dbReference type="Rhea" id="RHEA-COMP:19498"/>
        <dbReference type="Rhea" id="RHEA-COMP:19507"/>
        <dbReference type="ChEBI" id="CHEBI:57683"/>
        <dbReference type="ChEBI" id="CHEBI:57705"/>
        <dbReference type="ChEBI" id="CHEBI:57865"/>
        <dbReference type="ChEBI" id="CHEBI:58427"/>
        <dbReference type="EC" id="2.7.8.15"/>
    </reaction>
    <physiologicalReaction direction="left-to-right" evidence="18">
        <dbReference type="Rhea" id="RHEA:13290"/>
    </physiologicalReaction>
</comment>
<accession>A0AAV1ILS5</accession>
<dbReference type="AlphaFoldDB" id="A0AAV1ILS5"/>
<feature type="transmembrane region" description="Helical" evidence="19">
    <location>
        <begin position="6"/>
        <end position="24"/>
    </location>
</feature>
<dbReference type="EC" id="2.7.8.15" evidence="5"/>
<dbReference type="Pfam" id="PF00953">
    <property type="entry name" value="Glycos_transf_4"/>
    <property type="match status" value="1"/>
</dbReference>
<comment type="caution">
    <text evidence="20">The sequence shown here is derived from an EMBL/GenBank/DDBJ whole genome shotgun (WGS) entry which is preliminary data.</text>
</comment>
<keyword evidence="12" id="KW-0460">Magnesium</keyword>
<feature type="transmembrane region" description="Helical" evidence="19">
    <location>
        <begin position="266"/>
        <end position="290"/>
    </location>
</feature>
<evidence type="ECO:0000256" key="5">
    <source>
        <dbReference type="ARBA" id="ARBA00013225"/>
    </source>
</evidence>
<evidence type="ECO:0000256" key="17">
    <source>
        <dbReference type="ARBA" id="ARBA00044717"/>
    </source>
</evidence>
<evidence type="ECO:0000256" key="7">
    <source>
        <dbReference type="ARBA" id="ARBA00022676"/>
    </source>
</evidence>
<evidence type="ECO:0000313" key="21">
    <source>
        <dbReference type="Proteomes" id="UP001314263"/>
    </source>
</evidence>
<dbReference type="InterPro" id="IPR000715">
    <property type="entry name" value="Glycosyl_transferase_4"/>
</dbReference>
<comment type="function">
    <text evidence="17">UDP-N-acetylglucosamine--dolichyl-phosphate N-acetylglucosaminephosphotransferase that operates in the biosynthetic pathway of dolichol-linked oligosaccharides, the glycan precursors employed in protein asparagine (N)-glycosylation. The assembly of dolichol-linked oligosaccharides begins on the cytosolic side of the endoplasmic reticulum membrane and finishes in its lumen. The sequential addition of sugars to dolichol pyrophosphate produces dolichol-linked oligosaccharides containing fourteen sugars, including two GlcNAcs, nine mannoses and three glucoses. Once assembled, the oligosaccharide is transferred from the lipid to nascent proteins by oligosaccharyltransferases. Catalyzes the initial step of dolichol-linked oligosaccharide biosynthesis, transfering GlcNAc-1-P from cytosolic UDP-GlcNAc onto the carrier lipid dolichyl phosphate (P-dolichol), yielding GlcNAc-P-P-dolichol embedded in the cytoplasmic leaflet of the endoplasmic reticulum membrane.</text>
</comment>
<keyword evidence="9 19" id="KW-0812">Transmembrane</keyword>
<evidence type="ECO:0000256" key="3">
    <source>
        <dbReference type="ARBA" id="ARBA00004922"/>
    </source>
</evidence>
<proteinExistence type="inferred from homology"/>
<feature type="transmembrane region" description="Helical" evidence="19">
    <location>
        <begin position="93"/>
        <end position="117"/>
    </location>
</feature>
<comment type="subcellular location">
    <subcellularLocation>
        <location evidence="2">Endoplasmic reticulum membrane</location>
        <topology evidence="2">Multi-pass membrane protein</topology>
    </subcellularLocation>
</comment>
<evidence type="ECO:0000313" key="20">
    <source>
        <dbReference type="EMBL" id="CAK0787185.1"/>
    </source>
</evidence>
<dbReference type="PANTHER" id="PTHR10571">
    <property type="entry name" value="UDP-N-ACETYLGLUCOSAMINE--DOLICHYL-PHOSPHATE N-ACETYLGLUCOSAMINEPHOSPHOTRANSFERASE"/>
    <property type="match status" value="1"/>
</dbReference>
<feature type="transmembrane region" description="Helical" evidence="19">
    <location>
        <begin position="168"/>
        <end position="190"/>
    </location>
</feature>
<keyword evidence="14 19" id="KW-0472">Membrane</keyword>
<gene>
    <name evidence="20" type="ORF">CVIRNUC_010401</name>
</gene>
<comment type="similarity">
    <text evidence="4">Belongs to the glycosyltransferase 4 family.</text>
</comment>
<organism evidence="20 21">
    <name type="scientific">Coccomyxa viridis</name>
    <dbReference type="NCBI Taxonomy" id="1274662"/>
    <lineage>
        <taxon>Eukaryota</taxon>
        <taxon>Viridiplantae</taxon>
        <taxon>Chlorophyta</taxon>
        <taxon>core chlorophytes</taxon>
        <taxon>Trebouxiophyceae</taxon>
        <taxon>Trebouxiophyceae incertae sedis</taxon>
        <taxon>Coccomyxaceae</taxon>
        <taxon>Coccomyxa</taxon>
    </lineage>
</organism>
<dbReference type="GO" id="GO:0003975">
    <property type="term" value="F:UDP-N-acetylglucosamine-dolichyl-phosphate N-acetylglucosaminephosphotransferase activity"/>
    <property type="evidence" value="ECO:0007669"/>
    <property type="project" value="UniProtKB-EC"/>
</dbReference>
<evidence type="ECO:0000256" key="2">
    <source>
        <dbReference type="ARBA" id="ARBA00004477"/>
    </source>
</evidence>
<dbReference type="EMBL" id="CAUYUE010000016">
    <property type="protein sequence ID" value="CAK0787185.1"/>
    <property type="molecule type" value="Genomic_DNA"/>
</dbReference>
<keyword evidence="8" id="KW-0808">Transferase</keyword>
<feature type="transmembrane region" description="Helical" evidence="19">
    <location>
        <begin position="211"/>
        <end position="230"/>
    </location>
</feature>
<feature type="transmembrane region" description="Helical" evidence="19">
    <location>
        <begin position="302"/>
        <end position="326"/>
    </location>
</feature>
<evidence type="ECO:0000256" key="9">
    <source>
        <dbReference type="ARBA" id="ARBA00022692"/>
    </source>
</evidence>
<keyword evidence="21" id="KW-1185">Reference proteome</keyword>
<evidence type="ECO:0000256" key="14">
    <source>
        <dbReference type="ARBA" id="ARBA00023136"/>
    </source>
</evidence>
<comment type="cofactor">
    <cofactor evidence="1">
        <name>Mg(2+)</name>
        <dbReference type="ChEBI" id="CHEBI:18420"/>
    </cofactor>
</comment>
<dbReference type="CDD" id="cd06855">
    <property type="entry name" value="GT_GPT_euk"/>
    <property type="match status" value="1"/>
</dbReference>
<dbReference type="GO" id="GO:0005789">
    <property type="term" value="C:endoplasmic reticulum membrane"/>
    <property type="evidence" value="ECO:0007669"/>
    <property type="project" value="UniProtKB-SubCell"/>
</dbReference>
<evidence type="ECO:0000256" key="8">
    <source>
        <dbReference type="ARBA" id="ARBA00022679"/>
    </source>
</evidence>
<evidence type="ECO:0000256" key="12">
    <source>
        <dbReference type="ARBA" id="ARBA00022842"/>
    </source>
</evidence>
<keyword evidence="13 19" id="KW-1133">Transmembrane helix</keyword>
<name>A0AAV1ILS5_9CHLO</name>
<dbReference type="PANTHER" id="PTHR10571:SF0">
    <property type="entry name" value="UDP-N-ACETYLGLUCOSAMINE--DOLICHYL-PHOSPHATE N-ACETYLGLUCOSAMINEPHOSPHOTRANSFERASE"/>
    <property type="match status" value="1"/>
</dbReference>
<dbReference type="GO" id="GO:0046872">
    <property type="term" value="F:metal ion binding"/>
    <property type="evidence" value="ECO:0007669"/>
    <property type="project" value="UniProtKB-KW"/>
</dbReference>
<dbReference type="Proteomes" id="UP001314263">
    <property type="component" value="Unassembled WGS sequence"/>
</dbReference>
<evidence type="ECO:0000256" key="6">
    <source>
        <dbReference type="ARBA" id="ARBA00017659"/>
    </source>
</evidence>
<keyword evidence="10" id="KW-0479">Metal-binding</keyword>
<keyword evidence="7" id="KW-0328">Glycosyltransferase</keyword>
<dbReference type="GO" id="GO:0016757">
    <property type="term" value="F:glycosyltransferase activity"/>
    <property type="evidence" value="ECO:0007669"/>
    <property type="project" value="UniProtKB-KW"/>
</dbReference>
<comment type="pathway">
    <text evidence="3">Protein modification; protein glycosylation.</text>
</comment>
<evidence type="ECO:0000256" key="1">
    <source>
        <dbReference type="ARBA" id="ARBA00001946"/>
    </source>
</evidence>
<evidence type="ECO:0000256" key="18">
    <source>
        <dbReference type="ARBA" id="ARBA00045078"/>
    </source>
</evidence>
<evidence type="ECO:0000256" key="4">
    <source>
        <dbReference type="ARBA" id="ARBA00009317"/>
    </source>
</evidence>
<dbReference type="GO" id="GO:0006488">
    <property type="term" value="P:dolichol-linked oligosaccharide biosynthetic process"/>
    <property type="evidence" value="ECO:0007669"/>
    <property type="project" value="InterPro"/>
</dbReference>
<feature type="transmembrane region" description="Helical" evidence="19">
    <location>
        <begin position="36"/>
        <end position="54"/>
    </location>
</feature>
<evidence type="ECO:0000256" key="10">
    <source>
        <dbReference type="ARBA" id="ARBA00022723"/>
    </source>
</evidence>
<sequence>MTIPPALRVLAAAGFAPSVIALYNLSFSKQEIFEQVLLNVGISFLGFLLTRKLIPILKPICLKRGLFGRDINKKGTEAGEKQIPESLGLAPGVVFLICLIVSQQLQSYDIWGIAAWLMQGARQEESSGWVPISESWLVDYNAALATICFMLFLGFADDVLDIPWRVKLMLPALASLPLVSAYGGGTGVALPLPLQSLGLPGYLELGALYKVYMVMLVVFCTNAINILAGVNGLEAGQTFVIACAVMFHNLWELAGHAGTQPNLRDGHLFSLFLMLPLAYVTLALLLFNWYPSQVFVGDTYTYFAGMAIAVAGILGHFSETLLLFLIPQVLNFAYSLPQLFKIVHCPRHRLPRYDVKTNLLHATPNWNLVNLMLHVFGPCTEQALCIRLLVFQVICCVAGLAARWSLTGIYKA</sequence>
<protein>
    <recommendedName>
        <fullName evidence="6">UDP-N-acetylglucosamine--dolichyl-phosphate N-acetylglucosaminephosphotransferase</fullName>
        <ecNumber evidence="5">2.7.8.15</ecNumber>
    </recommendedName>
    <alternativeName>
        <fullName evidence="15">GlcNAc-1-P transferase</fullName>
    </alternativeName>
    <alternativeName>
        <fullName evidence="16">N-acetylglucosamine-1-phosphate transferase</fullName>
    </alternativeName>
</protein>
<evidence type="ECO:0000256" key="15">
    <source>
        <dbReference type="ARBA" id="ARBA00029567"/>
    </source>
</evidence>
<dbReference type="InterPro" id="IPR033895">
    <property type="entry name" value="GPT"/>
</dbReference>